<reference evidence="8" key="1">
    <citation type="submission" date="2021-03" db="EMBL/GenBank/DDBJ databases">
        <authorList>
            <person name="Tagirdzhanova G."/>
        </authorList>
    </citation>
    <scope>NUCLEOTIDE SEQUENCE</scope>
</reference>
<evidence type="ECO:0000256" key="4">
    <source>
        <dbReference type="ARBA" id="ARBA00023136"/>
    </source>
</evidence>
<dbReference type="InterPro" id="IPR011701">
    <property type="entry name" value="MFS"/>
</dbReference>
<dbReference type="GO" id="GO:0022857">
    <property type="term" value="F:transmembrane transporter activity"/>
    <property type="evidence" value="ECO:0007669"/>
    <property type="project" value="InterPro"/>
</dbReference>
<dbReference type="Pfam" id="PF07690">
    <property type="entry name" value="MFS_1"/>
    <property type="match status" value="1"/>
</dbReference>
<feature type="transmembrane region" description="Helical" evidence="6">
    <location>
        <begin position="120"/>
        <end position="138"/>
    </location>
</feature>
<dbReference type="PROSITE" id="PS50850">
    <property type="entry name" value="MFS"/>
    <property type="match status" value="1"/>
</dbReference>
<evidence type="ECO:0000313" key="9">
    <source>
        <dbReference type="Proteomes" id="UP000664203"/>
    </source>
</evidence>
<keyword evidence="4 6" id="KW-0472">Membrane</keyword>
<feature type="transmembrane region" description="Helical" evidence="6">
    <location>
        <begin position="403"/>
        <end position="421"/>
    </location>
</feature>
<evidence type="ECO:0000313" key="8">
    <source>
        <dbReference type="EMBL" id="CAF9942982.1"/>
    </source>
</evidence>
<accession>A0A8H3J8Y4</accession>
<feature type="transmembrane region" description="Helical" evidence="6">
    <location>
        <begin position="469"/>
        <end position="487"/>
    </location>
</feature>
<dbReference type="GO" id="GO:0005886">
    <property type="term" value="C:plasma membrane"/>
    <property type="evidence" value="ECO:0007669"/>
    <property type="project" value="TreeGrafter"/>
</dbReference>
<feature type="region of interest" description="Disordered" evidence="5">
    <location>
        <begin position="1"/>
        <end position="36"/>
    </location>
</feature>
<comment type="caution">
    <text evidence="8">The sequence shown here is derived from an EMBL/GenBank/DDBJ whole genome shotgun (WGS) entry which is preliminary data.</text>
</comment>
<keyword evidence="9" id="KW-1185">Reference proteome</keyword>
<proteinExistence type="predicted"/>
<protein>
    <recommendedName>
        <fullName evidence="7">Major facilitator superfamily (MFS) profile domain-containing protein</fullName>
    </recommendedName>
</protein>
<organism evidence="8 9">
    <name type="scientific">Alectoria fallacina</name>
    <dbReference type="NCBI Taxonomy" id="1903189"/>
    <lineage>
        <taxon>Eukaryota</taxon>
        <taxon>Fungi</taxon>
        <taxon>Dikarya</taxon>
        <taxon>Ascomycota</taxon>
        <taxon>Pezizomycotina</taxon>
        <taxon>Lecanoromycetes</taxon>
        <taxon>OSLEUM clade</taxon>
        <taxon>Lecanoromycetidae</taxon>
        <taxon>Lecanorales</taxon>
        <taxon>Lecanorineae</taxon>
        <taxon>Parmeliaceae</taxon>
        <taxon>Alectoria</taxon>
    </lineage>
</organism>
<feature type="transmembrane region" description="Helical" evidence="6">
    <location>
        <begin position="150"/>
        <end position="171"/>
    </location>
</feature>
<evidence type="ECO:0000256" key="1">
    <source>
        <dbReference type="ARBA" id="ARBA00004141"/>
    </source>
</evidence>
<dbReference type="AlphaFoldDB" id="A0A8H3J8Y4"/>
<gene>
    <name evidence="8" type="ORF">ALECFALPRED_010353</name>
</gene>
<feature type="transmembrane region" description="Helical" evidence="6">
    <location>
        <begin position="53"/>
        <end position="75"/>
    </location>
</feature>
<evidence type="ECO:0000256" key="5">
    <source>
        <dbReference type="SAM" id="MobiDB-lite"/>
    </source>
</evidence>
<feature type="region of interest" description="Disordered" evidence="5">
    <location>
        <begin position="525"/>
        <end position="545"/>
    </location>
</feature>
<feature type="transmembrane region" description="Helical" evidence="6">
    <location>
        <begin position="433"/>
        <end position="457"/>
    </location>
</feature>
<dbReference type="Gene3D" id="1.20.1250.20">
    <property type="entry name" value="MFS general substrate transporter like domains"/>
    <property type="match status" value="1"/>
</dbReference>
<dbReference type="OrthoDB" id="2441642at2759"/>
<evidence type="ECO:0000256" key="2">
    <source>
        <dbReference type="ARBA" id="ARBA00022692"/>
    </source>
</evidence>
<comment type="subcellular location">
    <subcellularLocation>
        <location evidence="1">Membrane</location>
        <topology evidence="1">Multi-pass membrane protein</topology>
    </subcellularLocation>
</comment>
<dbReference type="SUPFAM" id="SSF103473">
    <property type="entry name" value="MFS general substrate transporter"/>
    <property type="match status" value="1"/>
</dbReference>
<feature type="transmembrane region" description="Helical" evidence="6">
    <location>
        <begin position="210"/>
        <end position="230"/>
    </location>
</feature>
<sequence length="545" mass="58337">MSEAEPEEPTFSSLPEEAISAAPNAGKEAREAEPAVDNPSLPYTTFTKAEKRLITVILISTMLASPLTATIYLPLLPLLATHFHVSIQAINLTITLYIVFQAISPLLFATASDSFGRRPILLVTYAVYTVASLGLALNKSSYSALLVLRAVQSLGASAVLAIAYGVIADVCPPAERGGMQGPTMGAANLAVCLGPVFGGLVALGSGSYEWVFWALVIFGGSVFLFVGFGLSETARSIVGNGKVEATGWGESWWNILRGRSQRRGNAAEMNKTSQAEGTKDGGAQIGPGRKTKFKMANPMAAIRILFWKDTALVLWMAGSPYAVWYAVQASIPSIYKDIYHFNELQIGLSYLTGGFGTVSGGYLNGKLMDWNYKATARSIGHTIDKVSGDDLNNFPIERARARGSYCILAIYIAALAGYGWAVQARAHVAVPLVLQYVLAALCTSFQQTFNALLVDIFPASPSTAAASGNITRCALSAIVVAVLQPLVDIMGRGWFFTALTALSGGGGLLADWLVKNKGMGWRRERIERTSKDETEHGDVETKREP</sequence>
<evidence type="ECO:0000256" key="3">
    <source>
        <dbReference type="ARBA" id="ARBA00022989"/>
    </source>
</evidence>
<dbReference type="InterPro" id="IPR020846">
    <property type="entry name" value="MFS_dom"/>
</dbReference>
<feature type="region of interest" description="Disordered" evidence="5">
    <location>
        <begin position="266"/>
        <end position="289"/>
    </location>
</feature>
<dbReference type="EMBL" id="CAJPDR010000854">
    <property type="protein sequence ID" value="CAF9942982.1"/>
    <property type="molecule type" value="Genomic_DNA"/>
</dbReference>
<feature type="transmembrane region" description="Helical" evidence="6">
    <location>
        <begin position="183"/>
        <end position="204"/>
    </location>
</feature>
<evidence type="ECO:0000256" key="6">
    <source>
        <dbReference type="SAM" id="Phobius"/>
    </source>
</evidence>
<dbReference type="Proteomes" id="UP000664203">
    <property type="component" value="Unassembled WGS sequence"/>
</dbReference>
<feature type="domain" description="Major facilitator superfamily (MFS) profile" evidence="7">
    <location>
        <begin position="53"/>
        <end position="518"/>
    </location>
</feature>
<feature type="transmembrane region" description="Helical" evidence="6">
    <location>
        <begin position="493"/>
        <end position="514"/>
    </location>
</feature>
<dbReference type="PANTHER" id="PTHR23502">
    <property type="entry name" value="MAJOR FACILITATOR SUPERFAMILY"/>
    <property type="match status" value="1"/>
</dbReference>
<evidence type="ECO:0000259" key="7">
    <source>
        <dbReference type="PROSITE" id="PS50850"/>
    </source>
</evidence>
<keyword evidence="3 6" id="KW-1133">Transmembrane helix</keyword>
<name>A0A8H3J8Y4_9LECA</name>
<dbReference type="PANTHER" id="PTHR23502:SF151">
    <property type="entry name" value="MAJOR FACILITATOR SUPERFAMILY (MFS) PROFILE DOMAIN-CONTAINING PROTEIN"/>
    <property type="match status" value="1"/>
</dbReference>
<feature type="transmembrane region" description="Helical" evidence="6">
    <location>
        <begin position="87"/>
        <end position="108"/>
    </location>
</feature>
<dbReference type="InterPro" id="IPR036259">
    <property type="entry name" value="MFS_trans_sf"/>
</dbReference>
<keyword evidence="2 6" id="KW-0812">Transmembrane</keyword>